<dbReference type="EMBL" id="QJKJ01002559">
    <property type="protein sequence ID" value="RDY02323.1"/>
    <property type="molecule type" value="Genomic_DNA"/>
</dbReference>
<sequence>DAIVLTNEAITNVKRRKTSLLMRQYEMCKINKNETIDGIKDFKLEKNNIMLLYPKSEKPKVYPFRNHCPIKLDELYGSLRFMYSMIQENEAKKNTFIVLNVGISKERSSQSLPKIGLA</sequence>
<name>A0A371HHP6_MUCPR</name>
<protein>
    <submittedName>
        <fullName evidence="1">Uncharacterized protein</fullName>
    </submittedName>
</protein>
<dbReference type="AlphaFoldDB" id="A0A371HHP6"/>
<proteinExistence type="predicted"/>
<keyword evidence="2" id="KW-1185">Reference proteome</keyword>
<evidence type="ECO:0000313" key="1">
    <source>
        <dbReference type="EMBL" id="RDY02323.1"/>
    </source>
</evidence>
<evidence type="ECO:0000313" key="2">
    <source>
        <dbReference type="Proteomes" id="UP000257109"/>
    </source>
</evidence>
<reference evidence="1" key="1">
    <citation type="submission" date="2018-05" db="EMBL/GenBank/DDBJ databases">
        <title>Draft genome of Mucuna pruriens seed.</title>
        <authorList>
            <person name="Nnadi N.E."/>
            <person name="Vos R."/>
            <person name="Hasami M.H."/>
            <person name="Devisetty U.K."/>
            <person name="Aguiy J.C."/>
        </authorList>
    </citation>
    <scope>NUCLEOTIDE SEQUENCE [LARGE SCALE GENOMIC DNA]</scope>
    <source>
        <strain evidence="1">JCA_2017</strain>
    </source>
</reference>
<feature type="non-terminal residue" evidence="1">
    <location>
        <position position="1"/>
    </location>
</feature>
<organism evidence="1 2">
    <name type="scientific">Mucuna pruriens</name>
    <name type="common">Velvet bean</name>
    <name type="synonym">Dolichos pruriens</name>
    <dbReference type="NCBI Taxonomy" id="157652"/>
    <lineage>
        <taxon>Eukaryota</taxon>
        <taxon>Viridiplantae</taxon>
        <taxon>Streptophyta</taxon>
        <taxon>Embryophyta</taxon>
        <taxon>Tracheophyta</taxon>
        <taxon>Spermatophyta</taxon>
        <taxon>Magnoliopsida</taxon>
        <taxon>eudicotyledons</taxon>
        <taxon>Gunneridae</taxon>
        <taxon>Pentapetalae</taxon>
        <taxon>rosids</taxon>
        <taxon>fabids</taxon>
        <taxon>Fabales</taxon>
        <taxon>Fabaceae</taxon>
        <taxon>Papilionoideae</taxon>
        <taxon>50 kb inversion clade</taxon>
        <taxon>NPAAA clade</taxon>
        <taxon>indigoferoid/millettioid clade</taxon>
        <taxon>Phaseoleae</taxon>
        <taxon>Mucuna</taxon>
    </lineage>
</organism>
<accession>A0A371HHP6</accession>
<gene>
    <name evidence="1" type="ORF">CR513_14232</name>
</gene>
<dbReference type="Proteomes" id="UP000257109">
    <property type="component" value="Unassembled WGS sequence"/>
</dbReference>
<comment type="caution">
    <text evidence="1">The sequence shown here is derived from an EMBL/GenBank/DDBJ whole genome shotgun (WGS) entry which is preliminary data.</text>
</comment>